<dbReference type="InterPro" id="IPR023214">
    <property type="entry name" value="HAD_sf"/>
</dbReference>
<evidence type="ECO:0000313" key="1">
    <source>
        <dbReference type="EMBL" id="WAA13474.1"/>
    </source>
</evidence>
<dbReference type="InterPro" id="IPR006379">
    <property type="entry name" value="HAD-SF_hydro_IIB"/>
</dbReference>
<dbReference type="AlphaFoldDB" id="A0A9E8M1E9"/>
<dbReference type="SUPFAM" id="SSF56784">
    <property type="entry name" value="HAD-like"/>
    <property type="match status" value="1"/>
</dbReference>
<dbReference type="GO" id="GO:0005829">
    <property type="term" value="C:cytosol"/>
    <property type="evidence" value="ECO:0007669"/>
    <property type="project" value="TreeGrafter"/>
</dbReference>
<reference evidence="1" key="1">
    <citation type="submission" date="2022-09" db="EMBL/GenBank/DDBJ databases">
        <title>Complete Genomes of Fervidibacillus albus and Fervidibacillus halotolerans isolated from tidal flat sediments.</title>
        <authorList>
            <person name="Kwon K.K."/>
            <person name="Yang S.-H."/>
            <person name="Park M.J."/>
            <person name="Oh H.-M."/>
        </authorList>
    </citation>
    <scope>NUCLEOTIDE SEQUENCE</scope>
    <source>
        <strain evidence="1">MEBiC13594</strain>
    </source>
</reference>
<proteinExistence type="predicted"/>
<dbReference type="NCBIfam" id="TIGR01484">
    <property type="entry name" value="HAD-SF-IIB"/>
    <property type="match status" value="1"/>
</dbReference>
<dbReference type="NCBIfam" id="TIGR00099">
    <property type="entry name" value="Cof-subfamily"/>
    <property type="match status" value="1"/>
</dbReference>
<dbReference type="Gene3D" id="3.40.50.1000">
    <property type="entry name" value="HAD superfamily/HAD-like"/>
    <property type="match status" value="1"/>
</dbReference>
<gene>
    <name evidence="1" type="ORF">OE105_05010</name>
</gene>
<name>A0A9E8M1E9_9BACI</name>
<dbReference type="SFLD" id="SFLDS00003">
    <property type="entry name" value="Haloacid_Dehalogenase"/>
    <property type="match status" value="1"/>
</dbReference>
<dbReference type="GO" id="GO:0016791">
    <property type="term" value="F:phosphatase activity"/>
    <property type="evidence" value="ECO:0007669"/>
    <property type="project" value="TreeGrafter"/>
</dbReference>
<dbReference type="PANTHER" id="PTHR10000">
    <property type="entry name" value="PHOSPHOSERINE PHOSPHATASE"/>
    <property type="match status" value="1"/>
</dbReference>
<dbReference type="EMBL" id="CP106877">
    <property type="protein sequence ID" value="WAA13474.1"/>
    <property type="molecule type" value="Genomic_DNA"/>
</dbReference>
<dbReference type="PROSITE" id="PS01229">
    <property type="entry name" value="COF_2"/>
    <property type="match status" value="1"/>
</dbReference>
<dbReference type="CDD" id="cd07516">
    <property type="entry name" value="HAD_Pase"/>
    <property type="match status" value="1"/>
</dbReference>
<evidence type="ECO:0000313" key="2">
    <source>
        <dbReference type="Proteomes" id="UP001164726"/>
    </source>
</evidence>
<dbReference type="Proteomes" id="UP001164726">
    <property type="component" value="Chromosome"/>
</dbReference>
<protein>
    <submittedName>
        <fullName evidence="1">Cof-type HAD-IIB family hydrolase</fullName>
    </submittedName>
</protein>
<keyword evidence="2" id="KW-1185">Reference proteome</keyword>
<dbReference type="Gene3D" id="3.30.1240.10">
    <property type="match status" value="1"/>
</dbReference>
<sequence length="292" mass="33169">MEITCIATDMDGTLLNENRKISEESKKAIFLAKEAGIDIVIATGRSPEFARVPLQESGIELPVICMNGAQIYSEKMERLFSKQLETKEIEKVSQILTEKQVYFEFYTNQGHYSFNQDLALLTLKEMIEFEKIHSFDKNDILKLVKERFKKGNVTFLSGLNELFQVPNLEIYKIIAFSMDMDRLKQIMELLSENENIAVTSSGPGNIEVTHVHAQKGLALEWFVQSKGCSLDGTMAIGDSFNDLSMLKRVAYPVAMGNAPEELKKIARYITDTNRNEGFAKAVYKILDEKLKR</sequence>
<accession>A0A9E8M1E9</accession>
<dbReference type="KEGG" id="fhl:OE105_05010"/>
<keyword evidence="1" id="KW-0378">Hydrolase</keyword>
<dbReference type="InterPro" id="IPR036412">
    <property type="entry name" value="HAD-like_sf"/>
</dbReference>
<organism evidence="1 2">
    <name type="scientific">Fervidibacillus halotolerans</name>
    <dbReference type="NCBI Taxonomy" id="2980027"/>
    <lineage>
        <taxon>Bacteria</taxon>
        <taxon>Bacillati</taxon>
        <taxon>Bacillota</taxon>
        <taxon>Bacilli</taxon>
        <taxon>Bacillales</taxon>
        <taxon>Bacillaceae</taxon>
        <taxon>Fervidibacillus</taxon>
    </lineage>
</organism>
<dbReference type="RefSeq" id="WP_275421643.1">
    <property type="nucleotide sequence ID" value="NZ_CP106877.1"/>
</dbReference>
<dbReference type="PANTHER" id="PTHR10000:SF55">
    <property type="entry name" value="5-AMINO-6-(5-PHOSPHO-D-RIBITYLAMINO)URACIL PHOSPHATASE YCSE"/>
    <property type="match status" value="1"/>
</dbReference>
<dbReference type="InterPro" id="IPR000150">
    <property type="entry name" value="Cof"/>
</dbReference>
<dbReference type="GO" id="GO:0000287">
    <property type="term" value="F:magnesium ion binding"/>
    <property type="evidence" value="ECO:0007669"/>
    <property type="project" value="TreeGrafter"/>
</dbReference>
<dbReference type="Pfam" id="PF08282">
    <property type="entry name" value="Hydrolase_3"/>
    <property type="match status" value="1"/>
</dbReference>
<dbReference type="SFLD" id="SFLDG01140">
    <property type="entry name" value="C2.B:_Phosphomannomutase_and_P"/>
    <property type="match status" value="1"/>
</dbReference>